<dbReference type="Proteomes" id="UP000694044">
    <property type="component" value="Unassembled WGS sequence"/>
</dbReference>
<accession>A0A8T1VVF0</accession>
<dbReference type="PANTHER" id="PTHR13627">
    <property type="entry name" value="FUKUTIN RELATED PROTEIN"/>
    <property type="match status" value="1"/>
</dbReference>
<evidence type="ECO:0000256" key="1">
    <source>
        <dbReference type="SAM" id="Phobius"/>
    </source>
</evidence>
<comment type="caution">
    <text evidence="2">The sequence shown here is derived from an EMBL/GenBank/DDBJ whole genome shotgun (WGS) entry which is preliminary data.</text>
</comment>
<feature type="transmembrane region" description="Helical" evidence="1">
    <location>
        <begin position="33"/>
        <end position="52"/>
    </location>
</feature>
<proteinExistence type="predicted"/>
<dbReference type="InterPro" id="IPR052613">
    <property type="entry name" value="LicD_transferase"/>
</dbReference>
<keyword evidence="1" id="KW-1133">Transmembrane helix</keyword>
<protein>
    <submittedName>
        <fullName evidence="2">Uncharacterized protein</fullName>
    </submittedName>
</protein>
<gene>
    <name evidence="2" type="ORF">PHYPSEUDO_001716</name>
</gene>
<evidence type="ECO:0000313" key="3">
    <source>
        <dbReference type="Proteomes" id="UP000694044"/>
    </source>
</evidence>
<keyword evidence="1" id="KW-0812">Transmembrane</keyword>
<name>A0A8T1VVF0_9STRA</name>
<dbReference type="PANTHER" id="PTHR13627:SF33">
    <property type="entry name" value="LICD FAMILY PROTEIN"/>
    <property type="match status" value="1"/>
</dbReference>
<organism evidence="2 3">
    <name type="scientific">Phytophthora pseudosyringae</name>
    <dbReference type="NCBI Taxonomy" id="221518"/>
    <lineage>
        <taxon>Eukaryota</taxon>
        <taxon>Sar</taxon>
        <taxon>Stramenopiles</taxon>
        <taxon>Oomycota</taxon>
        <taxon>Peronosporomycetes</taxon>
        <taxon>Peronosporales</taxon>
        <taxon>Peronosporaceae</taxon>
        <taxon>Phytophthora</taxon>
    </lineage>
</organism>
<dbReference type="OrthoDB" id="444255at2759"/>
<sequence length="370" mass="41555">MAEPTTGRRLGQDVDAAKVDAAHRIDVRKMGMTATLSFVLVLVGLLVFGLAMDTQLMPPTPEVAIAKRGVLKREVCSPRTRNTSDIEYHSGHRFYSALKDMDPPTPPTFGKTHSMLCDEDARFHAGYSYCLPISGRKDTPFCTAADRSDLLHGHSPKSICYASVLHLLLVEVYEELQATGNTPLILFGSLLGAVRNGSMIPFTEDTDIGFVGRINSREVLQEELRLKGYHMFFRGVWRVCVAPTHPLASRLYDHDMPLTRNFRVPYVDLYQMVNLYNGYWDVEELQSSSGRLLPKDKVVPFSQATINGMPFDTVHDPKFFLTAAYGPKYMTPMARRSFSPANVSVATKEMLKHVDKEKMRTVLQKFTKSP</sequence>
<reference evidence="2" key="1">
    <citation type="submission" date="2021-02" db="EMBL/GenBank/DDBJ databases">
        <authorList>
            <person name="Palmer J.M."/>
        </authorList>
    </citation>
    <scope>NUCLEOTIDE SEQUENCE</scope>
    <source>
        <strain evidence="2">SCRP734</strain>
    </source>
</reference>
<keyword evidence="3" id="KW-1185">Reference proteome</keyword>
<dbReference type="EMBL" id="JAGDFM010000126">
    <property type="protein sequence ID" value="KAG7385247.1"/>
    <property type="molecule type" value="Genomic_DNA"/>
</dbReference>
<dbReference type="AlphaFoldDB" id="A0A8T1VVF0"/>
<evidence type="ECO:0000313" key="2">
    <source>
        <dbReference type="EMBL" id="KAG7385247.1"/>
    </source>
</evidence>
<keyword evidence="1" id="KW-0472">Membrane</keyword>